<evidence type="ECO:0000313" key="2">
    <source>
        <dbReference type="Proteomes" id="UP000265520"/>
    </source>
</evidence>
<organism evidence="1 2">
    <name type="scientific">Trifolium medium</name>
    <dbReference type="NCBI Taxonomy" id="97028"/>
    <lineage>
        <taxon>Eukaryota</taxon>
        <taxon>Viridiplantae</taxon>
        <taxon>Streptophyta</taxon>
        <taxon>Embryophyta</taxon>
        <taxon>Tracheophyta</taxon>
        <taxon>Spermatophyta</taxon>
        <taxon>Magnoliopsida</taxon>
        <taxon>eudicotyledons</taxon>
        <taxon>Gunneridae</taxon>
        <taxon>Pentapetalae</taxon>
        <taxon>rosids</taxon>
        <taxon>fabids</taxon>
        <taxon>Fabales</taxon>
        <taxon>Fabaceae</taxon>
        <taxon>Papilionoideae</taxon>
        <taxon>50 kb inversion clade</taxon>
        <taxon>NPAAA clade</taxon>
        <taxon>Hologalegina</taxon>
        <taxon>IRL clade</taxon>
        <taxon>Trifolieae</taxon>
        <taxon>Trifolium</taxon>
    </lineage>
</organism>
<sequence length="151" mass="16985">LAMHGVESSAHVPIIGPRIRPSFEDDFLRISVTPDSGAYYCMGCVKHVFHMVLRYKVKVHVSDGTDDAENVSFCPPEMSLLKGKKLVFKVEKCSEASSIFDGSFRVRRWRLLHDDPGIWRDILKARYGSLTPAPHFGGHPGGLRNVSTCWR</sequence>
<gene>
    <name evidence="1" type="ORF">A2U01_0007970</name>
</gene>
<dbReference type="Proteomes" id="UP000265520">
    <property type="component" value="Unassembled WGS sequence"/>
</dbReference>
<dbReference type="Gene3D" id="2.40.50.140">
    <property type="entry name" value="Nucleic acid-binding proteins"/>
    <property type="match status" value="1"/>
</dbReference>
<accession>A0A392MJ47</accession>
<proteinExistence type="predicted"/>
<dbReference type="InterPro" id="IPR012340">
    <property type="entry name" value="NA-bd_OB-fold"/>
</dbReference>
<name>A0A392MJ47_9FABA</name>
<feature type="non-terminal residue" evidence="1">
    <location>
        <position position="1"/>
    </location>
</feature>
<dbReference type="EMBL" id="LXQA010011540">
    <property type="protein sequence ID" value="MCH87105.1"/>
    <property type="molecule type" value="Genomic_DNA"/>
</dbReference>
<evidence type="ECO:0000313" key="1">
    <source>
        <dbReference type="EMBL" id="MCH87105.1"/>
    </source>
</evidence>
<dbReference type="AlphaFoldDB" id="A0A392MJ47"/>
<comment type="caution">
    <text evidence="1">The sequence shown here is derived from an EMBL/GenBank/DDBJ whole genome shotgun (WGS) entry which is preliminary data.</text>
</comment>
<protein>
    <submittedName>
        <fullName evidence="1">Replication factor A protein</fullName>
    </submittedName>
</protein>
<keyword evidence="2" id="KW-1185">Reference proteome</keyword>
<reference evidence="1 2" key="1">
    <citation type="journal article" date="2018" name="Front. Plant Sci.">
        <title>Red Clover (Trifolium pratense) and Zigzag Clover (T. medium) - A Picture of Genomic Similarities and Differences.</title>
        <authorList>
            <person name="Dluhosova J."/>
            <person name="Istvanek J."/>
            <person name="Nedelnik J."/>
            <person name="Repkova J."/>
        </authorList>
    </citation>
    <scope>NUCLEOTIDE SEQUENCE [LARGE SCALE GENOMIC DNA]</scope>
    <source>
        <strain evidence="2">cv. 10/8</strain>
        <tissue evidence="1">Leaf</tissue>
    </source>
</reference>